<proteinExistence type="predicted"/>
<evidence type="ECO:0000256" key="1">
    <source>
        <dbReference type="ARBA" id="ARBA00004141"/>
    </source>
</evidence>
<protein>
    <submittedName>
        <fullName evidence="10">Nodulation protein NfeD</fullName>
    </submittedName>
</protein>
<dbReference type="AlphaFoldDB" id="A0A412TJC1"/>
<dbReference type="Proteomes" id="UP000284243">
    <property type="component" value="Unassembled WGS sequence"/>
</dbReference>
<dbReference type="Pfam" id="PF24961">
    <property type="entry name" value="NfeD_membrane"/>
    <property type="match status" value="1"/>
</dbReference>
<feature type="transmembrane region" description="Helical" evidence="5">
    <location>
        <begin position="297"/>
        <end position="315"/>
    </location>
</feature>
<keyword evidence="2 5" id="KW-0812">Transmembrane</keyword>
<feature type="transmembrane region" description="Helical" evidence="5">
    <location>
        <begin position="360"/>
        <end position="378"/>
    </location>
</feature>
<comment type="caution">
    <text evidence="10">The sequence shown here is derived from an EMBL/GenBank/DDBJ whole genome shotgun (WGS) entry which is preliminary data.</text>
</comment>
<reference evidence="9" key="2">
    <citation type="submission" date="2022-01" db="EMBL/GenBank/DDBJ databases">
        <title>Collection of gut derived symbiotic bacterial strains cultured from healthy donors.</title>
        <authorList>
            <person name="Lin H."/>
            <person name="Kohout C."/>
            <person name="Waligurski E."/>
            <person name="Pamer E.G."/>
        </authorList>
    </citation>
    <scope>NUCLEOTIDE SEQUENCE</scope>
    <source>
        <strain evidence="9">DFI.1.149</strain>
    </source>
</reference>
<evidence type="ECO:0000256" key="5">
    <source>
        <dbReference type="SAM" id="Phobius"/>
    </source>
</evidence>
<feature type="transmembrane region" description="Helical" evidence="5">
    <location>
        <begin position="241"/>
        <end position="264"/>
    </location>
</feature>
<dbReference type="InterPro" id="IPR056738">
    <property type="entry name" value="NfeD1b_N"/>
</dbReference>
<keyword evidence="4 5" id="KW-0472">Membrane</keyword>
<dbReference type="Pfam" id="PF25145">
    <property type="entry name" value="NfeD1b_N"/>
    <property type="match status" value="1"/>
</dbReference>
<feature type="transmembrane region" description="Helical" evidence="5">
    <location>
        <begin position="271"/>
        <end position="291"/>
    </location>
</feature>
<dbReference type="GeneID" id="61274151"/>
<dbReference type="Pfam" id="PF01957">
    <property type="entry name" value="NfeD"/>
    <property type="match status" value="1"/>
</dbReference>
<dbReference type="EMBL" id="JAKNDN010000064">
    <property type="protein sequence ID" value="MCG4962218.1"/>
    <property type="molecule type" value="Genomic_DNA"/>
</dbReference>
<evidence type="ECO:0000259" key="7">
    <source>
        <dbReference type="Pfam" id="PF24961"/>
    </source>
</evidence>
<dbReference type="InterPro" id="IPR029045">
    <property type="entry name" value="ClpP/crotonase-like_dom_sf"/>
</dbReference>
<accession>A0A412TJC1</accession>
<evidence type="ECO:0000259" key="8">
    <source>
        <dbReference type="Pfam" id="PF25145"/>
    </source>
</evidence>
<evidence type="ECO:0000313" key="11">
    <source>
        <dbReference type="Proteomes" id="UP000284243"/>
    </source>
</evidence>
<dbReference type="OMA" id="PDKYQSY"/>
<dbReference type="PANTHER" id="PTHR33507:SF3">
    <property type="entry name" value="INNER MEMBRANE PROTEIN YBBJ"/>
    <property type="match status" value="1"/>
</dbReference>
<dbReference type="Gene3D" id="3.90.226.10">
    <property type="entry name" value="2-enoyl-CoA Hydratase, Chain A, domain 1"/>
    <property type="match status" value="1"/>
</dbReference>
<evidence type="ECO:0000313" key="10">
    <source>
        <dbReference type="EMBL" id="RGU53680.1"/>
    </source>
</evidence>
<evidence type="ECO:0000256" key="4">
    <source>
        <dbReference type="ARBA" id="ARBA00023136"/>
    </source>
</evidence>
<dbReference type="SUPFAM" id="SSF52096">
    <property type="entry name" value="ClpP/crotonase"/>
    <property type="match status" value="1"/>
</dbReference>
<evidence type="ECO:0000256" key="3">
    <source>
        <dbReference type="ARBA" id="ARBA00022989"/>
    </source>
</evidence>
<feature type="transmembrane region" description="Helical" evidence="5">
    <location>
        <begin position="322"/>
        <end position="340"/>
    </location>
</feature>
<dbReference type="RefSeq" id="WP_013611205.1">
    <property type="nucleotide sequence ID" value="NZ_JABWDG010000074.1"/>
</dbReference>
<dbReference type="InterPro" id="IPR012340">
    <property type="entry name" value="NA-bd_OB-fold"/>
</dbReference>
<dbReference type="Proteomes" id="UP001199750">
    <property type="component" value="Unassembled WGS sequence"/>
</dbReference>
<dbReference type="InterPro" id="IPR052165">
    <property type="entry name" value="Membrane_assoc_protease"/>
</dbReference>
<dbReference type="CDD" id="cd07021">
    <property type="entry name" value="Clp_protease_NfeD_like"/>
    <property type="match status" value="1"/>
</dbReference>
<feature type="domain" description="NfeD integral membrane" evidence="7">
    <location>
        <begin position="250"/>
        <end position="371"/>
    </location>
</feature>
<feature type="domain" description="NfeD1b N-terminal" evidence="8">
    <location>
        <begin position="32"/>
        <end position="158"/>
    </location>
</feature>
<dbReference type="Gene3D" id="2.40.50.140">
    <property type="entry name" value="Nucleic acid-binding proteins"/>
    <property type="match status" value="1"/>
</dbReference>
<evidence type="ECO:0000313" key="9">
    <source>
        <dbReference type="EMBL" id="MCG4962218.1"/>
    </source>
</evidence>
<name>A0A412TJC1_9BACT</name>
<sequence>MSGIYTFRKLVLLVLGICWLNTLGAAEPEKVVYKVDIKDEIGPEVWRLARKSFDLAGQEKADYILIHMNTYGGMVVYADSLRSMILNSRKPVWVFIDNNAASAGALISIACDKIYMREGANIGAATVVNQTGEAMPDKYQSYMRSMIRSTAEAQGRDTLVQGRDTVYRWKRNPHIAEAMVDQSIYIQGITDSGRVVTFTAREAMKYGFCDGMAESVEEVLKKEQVENYTIRSYHPTVTDRIIGFLINPVIQGLLIMVIVGGIYFELQTPGIGFPLAAALTACLLYFAPLYLEGFAGYWEIIAFVVGVVLLLLEIFVIPGFGVAGISGIVLIIVALVFAGIDHFSFRFLGDFVRPLVRSLFLVVSASLVSLLMSMWLGAKLFGSRRWAFALHAEQKPEDGYVGVDLSVREEIGKQGIAVTDLRPAGKVEVGGEVYDAVSLLGDYIEKGNRVMIKKYQAGQVYVVKCEK</sequence>
<evidence type="ECO:0000256" key="2">
    <source>
        <dbReference type="ARBA" id="ARBA00022692"/>
    </source>
</evidence>
<keyword evidence="3 5" id="KW-1133">Transmembrane helix</keyword>
<evidence type="ECO:0000259" key="6">
    <source>
        <dbReference type="Pfam" id="PF01957"/>
    </source>
</evidence>
<dbReference type="InterPro" id="IPR002810">
    <property type="entry name" value="NfeD-like_C"/>
</dbReference>
<organism evidence="10 11">
    <name type="scientific">Odoribacter splanchnicus</name>
    <dbReference type="NCBI Taxonomy" id="28118"/>
    <lineage>
        <taxon>Bacteria</taxon>
        <taxon>Pseudomonadati</taxon>
        <taxon>Bacteroidota</taxon>
        <taxon>Bacteroidia</taxon>
        <taxon>Bacteroidales</taxon>
        <taxon>Odoribacteraceae</taxon>
        <taxon>Odoribacter</taxon>
    </lineage>
</organism>
<dbReference type="SUPFAM" id="SSF141322">
    <property type="entry name" value="NfeD domain-like"/>
    <property type="match status" value="1"/>
</dbReference>
<comment type="subcellular location">
    <subcellularLocation>
        <location evidence="1">Membrane</location>
        <topology evidence="1">Multi-pass membrane protein</topology>
    </subcellularLocation>
</comment>
<dbReference type="PANTHER" id="PTHR33507">
    <property type="entry name" value="INNER MEMBRANE PROTEIN YBBJ"/>
    <property type="match status" value="1"/>
</dbReference>
<feature type="domain" description="NfeD-like C-terminal" evidence="6">
    <location>
        <begin position="409"/>
        <end position="462"/>
    </location>
</feature>
<gene>
    <name evidence="10" type="ORF">DWW57_18300</name>
    <name evidence="9" type="ORF">L0P03_20585</name>
</gene>
<dbReference type="GO" id="GO:0005886">
    <property type="term" value="C:plasma membrane"/>
    <property type="evidence" value="ECO:0007669"/>
    <property type="project" value="TreeGrafter"/>
</dbReference>
<reference evidence="10 11" key="1">
    <citation type="submission" date="2018-08" db="EMBL/GenBank/DDBJ databases">
        <title>A genome reference for cultivated species of the human gut microbiota.</title>
        <authorList>
            <person name="Zou Y."/>
            <person name="Xue W."/>
            <person name="Luo G."/>
        </authorList>
    </citation>
    <scope>NUCLEOTIDE SEQUENCE [LARGE SCALE GENOMIC DNA]</scope>
    <source>
        <strain evidence="10 11">AF16-14</strain>
    </source>
</reference>
<dbReference type="EMBL" id="QRYC01000043">
    <property type="protein sequence ID" value="RGU53680.1"/>
    <property type="molecule type" value="Genomic_DNA"/>
</dbReference>
<dbReference type="InterPro" id="IPR056739">
    <property type="entry name" value="NfeD_membrane"/>
</dbReference>